<feature type="region of interest" description="Disordered" evidence="1">
    <location>
        <begin position="275"/>
        <end position="310"/>
    </location>
</feature>
<evidence type="ECO:0000256" key="1">
    <source>
        <dbReference type="SAM" id="MobiDB-lite"/>
    </source>
</evidence>
<name>A0A2T2PC00_CORCC</name>
<evidence type="ECO:0000313" key="2">
    <source>
        <dbReference type="EMBL" id="PSN75066.1"/>
    </source>
</evidence>
<dbReference type="Proteomes" id="UP000240883">
    <property type="component" value="Unassembled WGS sequence"/>
</dbReference>
<organism evidence="2 3">
    <name type="scientific">Corynespora cassiicola Philippines</name>
    <dbReference type="NCBI Taxonomy" id="1448308"/>
    <lineage>
        <taxon>Eukaryota</taxon>
        <taxon>Fungi</taxon>
        <taxon>Dikarya</taxon>
        <taxon>Ascomycota</taxon>
        <taxon>Pezizomycotina</taxon>
        <taxon>Dothideomycetes</taxon>
        <taxon>Pleosporomycetidae</taxon>
        <taxon>Pleosporales</taxon>
        <taxon>Corynesporascaceae</taxon>
        <taxon>Corynespora</taxon>
    </lineage>
</organism>
<dbReference type="EMBL" id="KZ678128">
    <property type="protein sequence ID" value="PSN75066.1"/>
    <property type="molecule type" value="Genomic_DNA"/>
</dbReference>
<feature type="region of interest" description="Disordered" evidence="1">
    <location>
        <begin position="126"/>
        <end position="202"/>
    </location>
</feature>
<accession>A0A2T2PC00</accession>
<protein>
    <submittedName>
        <fullName evidence="2">Uncharacterized protein</fullName>
    </submittedName>
</protein>
<keyword evidence="3" id="KW-1185">Reference proteome</keyword>
<feature type="compositionally biased region" description="Basic and acidic residues" evidence="1">
    <location>
        <begin position="178"/>
        <end position="191"/>
    </location>
</feature>
<proteinExistence type="predicted"/>
<gene>
    <name evidence="2" type="ORF">BS50DRAFT_31994</name>
</gene>
<feature type="compositionally biased region" description="Basic and acidic residues" evidence="1">
    <location>
        <begin position="301"/>
        <end position="310"/>
    </location>
</feature>
<feature type="compositionally biased region" description="Low complexity" evidence="1">
    <location>
        <begin position="131"/>
        <end position="140"/>
    </location>
</feature>
<dbReference type="AlphaFoldDB" id="A0A2T2PC00"/>
<feature type="compositionally biased region" description="Low complexity" evidence="1">
    <location>
        <begin position="159"/>
        <end position="169"/>
    </location>
</feature>
<sequence length="310" mass="34259">MLAPQAMVCSASHSAAAFWHAGERLVRARKGAVTSIHTYMHACEATRAHDANPQLHCLPRSLTYQPTSLPAYLPLPRPPIHPRLDISSQKFPTLRFALTPHGRMQYAIPHAYATQRMAIGALERATHPASQPTCRPARQQQRARKRCTYAAQRGDENARSGPRSSISGPRRSKTARTRTCEKGRDGTRDRPSTMTTTPGHGRVHRVVGGGWVGRLHANVAYMSCDVQFFFSFPFFTWILSISYTASSTKAREQAENGWGSDERADGSTGFYRAMSMEGDVSPTRANGTQSRGTSQSVLRNGMEDSSERQV</sequence>
<reference evidence="2 3" key="1">
    <citation type="journal article" date="2018" name="Front. Microbiol.">
        <title>Genome-Wide Analysis of Corynespora cassiicola Leaf Fall Disease Putative Effectors.</title>
        <authorList>
            <person name="Lopez D."/>
            <person name="Ribeiro S."/>
            <person name="Label P."/>
            <person name="Fumanal B."/>
            <person name="Venisse J.S."/>
            <person name="Kohler A."/>
            <person name="de Oliveira R.R."/>
            <person name="Labutti K."/>
            <person name="Lipzen A."/>
            <person name="Lail K."/>
            <person name="Bauer D."/>
            <person name="Ohm R.A."/>
            <person name="Barry K.W."/>
            <person name="Spatafora J."/>
            <person name="Grigoriev I.V."/>
            <person name="Martin F.M."/>
            <person name="Pujade-Renaud V."/>
        </authorList>
    </citation>
    <scope>NUCLEOTIDE SEQUENCE [LARGE SCALE GENOMIC DNA]</scope>
    <source>
        <strain evidence="2 3">Philippines</strain>
    </source>
</reference>
<evidence type="ECO:0000313" key="3">
    <source>
        <dbReference type="Proteomes" id="UP000240883"/>
    </source>
</evidence>
<feature type="compositionally biased region" description="Polar residues" evidence="1">
    <location>
        <begin position="283"/>
        <end position="298"/>
    </location>
</feature>